<reference evidence="1" key="2">
    <citation type="submission" date="2020-09" db="EMBL/GenBank/DDBJ databases">
        <authorList>
            <person name="Sun Q."/>
            <person name="Ohkuma M."/>
        </authorList>
    </citation>
    <scope>NUCLEOTIDE SEQUENCE</scope>
    <source>
        <strain evidence="1">JCM 12580</strain>
    </source>
</reference>
<dbReference type="EMBL" id="BMNQ01000020">
    <property type="protein sequence ID" value="GGJ95471.1"/>
    <property type="molecule type" value="Genomic_DNA"/>
</dbReference>
<protein>
    <submittedName>
        <fullName evidence="1">Uncharacterized protein</fullName>
    </submittedName>
</protein>
<evidence type="ECO:0000313" key="1">
    <source>
        <dbReference type="EMBL" id="GGJ95471.1"/>
    </source>
</evidence>
<comment type="caution">
    <text evidence="1">The sequence shown here is derived from an EMBL/GenBank/DDBJ whole genome shotgun (WGS) entry which is preliminary data.</text>
</comment>
<name>A0A917PWS1_9BACI</name>
<organism evidence="1 2">
    <name type="scientific">Lentibacillus kapialis</name>
    <dbReference type="NCBI Taxonomy" id="340214"/>
    <lineage>
        <taxon>Bacteria</taxon>
        <taxon>Bacillati</taxon>
        <taxon>Bacillota</taxon>
        <taxon>Bacilli</taxon>
        <taxon>Bacillales</taxon>
        <taxon>Bacillaceae</taxon>
        <taxon>Lentibacillus</taxon>
    </lineage>
</organism>
<gene>
    <name evidence="1" type="ORF">GCM10007063_17450</name>
</gene>
<keyword evidence="2" id="KW-1185">Reference proteome</keyword>
<sequence length="44" mass="5168">MMDNGEIIFDVPNHEKQKLTIEDLMKEFQNKRGNDFESDRAILG</sequence>
<evidence type="ECO:0000313" key="2">
    <source>
        <dbReference type="Proteomes" id="UP000658382"/>
    </source>
</evidence>
<accession>A0A917PWS1</accession>
<dbReference type="RefSeq" id="WP_308430723.1">
    <property type="nucleotide sequence ID" value="NZ_BMNQ01000020.1"/>
</dbReference>
<reference evidence="1" key="1">
    <citation type="journal article" date="2014" name="Int. J. Syst. Evol. Microbiol.">
        <title>Complete genome sequence of Corynebacterium casei LMG S-19264T (=DSM 44701T), isolated from a smear-ripened cheese.</title>
        <authorList>
            <consortium name="US DOE Joint Genome Institute (JGI-PGF)"/>
            <person name="Walter F."/>
            <person name="Albersmeier A."/>
            <person name="Kalinowski J."/>
            <person name="Ruckert C."/>
        </authorList>
    </citation>
    <scope>NUCLEOTIDE SEQUENCE</scope>
    <source>
        <strain evidence="1">JCM 12580</strain>
    </source>
</reference>
<dbReference type="Proteomes" id="UP000658382">
    <property type="component" value="Unassembled WGS sequence"/>
</dbReference>
<proteinExistence type="predicted"/>
<dbReference type="AlphaFoldDB" id="A0A917PWS1"/>